<dbReference type="EC" id="3.4.24.-" evidence="14"/>
<comment type="function">
    <text evidence="14">Acts as a processive, ATP-dependent zinc metallopeptidase for both cytoplasmic and membrane proteins. Plays a role in the quality control of integral membrane proteins.</text>
</comment>
<evidence type="ECO:0000256" key="14">
    <source>
        <dbReference type="HAMAP-Rule" id="MF_01458"/>
    </source>
</evidence>
<feature type="binding site" evidence="14">
    <location>
        <position position="416"/>
    </location>
    <ligand>
        <name>Zn(2+)</name>
        <dbReference type="ChEBI" id="CHEBI:29105"/>
        <note>catalytic</note>
    </ligand>
</feature>
<dbReference type="GO" id="GO:0005886">
    <property type="term" value="C:plasma membrane"/>
    <property type="evidence" value="ECO:0007669"/>
    <property type="project" value="UniProtKB-SubCell"/>
</dbReference>
<dbReference type="InterPro" id="IPR037219">
    <property type="entry name" value="Peptidase_M41-like"/>
</dbReference>
<evidence type="ECO:0000256" key="5">
    <source>
        <dbReference type="ARBA" id="ARBA00022723"/>
    </source>
</evidence>
<dbReference type="Pfam" id="PF01434">
    <property type="entry name" value="Peptidase_M41"/>
    <property type="match status" value="1"/>
</dbReference>
<dbReference type="Pfam" id="PF06480">
    <property type="entry name" value="FtsH_ext"/>
    <property type="match status" value="1"/>
</dbReference>
<evidence type="ECO:0000256" key="11">
    <source>
        <dbReference type="ARBA" id="ARBA00023049"/>
    </source>
</evidence>
<dbReference type="GO" id="GO:0030163">
    <property type="term" value="P:protein catabolic process"/>
    <property type="evidence" value="ECO:0007669"/>
    <property type="project" value="UniProtKB-UniRule"/>
</dbReference>
<comment type="similarity">
    <text evidence="15">Belongs to the AAA ATPase family.</text>
</comment>
<evidence type="ECO:0000256" key="9">
    <source>
        <dbReference type="ARBA" id="ARBA00022840"/>
    </source>
</evidence>
<dbReference type="EMBL" id="CACRUX010000057">
    <property type="protein sequence ID" value="VYU28850.1"/>
    <property type="molecule type" value="Genomic_DNA"/>
</dbReference>
<feature type="chain" id="PRO_5039247699" description="ATP-dependent zinc metalloprotease FtsH" evidence="16">
    <location>
        <begin position="28"/>
        <end position="641"/>
    </location>
</feature>
<comment type="similarity">
    <text evidence="13 14">In the central section; belongs to the AAA ATPase family.</text>
</comment>
<keyword evidence="14" id="KW-1003">Cell membrane</keyword>
<reference evidence="18" key="1">
    <citation type="submission" date="2019-11" db="EMBL/GenBank/DDBJ databases">
        <authorList>
            <person name="Feng L."/>
        </authorList>
    </citation>
    <scope>NUCLEOTIDE SEQUENCE</scope>
    <source>
        <strain evidence="18">VrattiLFYP33</strain>
    </source>
</reference>
<dbReference type="InterPro" id="IPR000642">
    <property type="entry name" value="Peptidase_M41"/>
</dbReference>
<sequence>MKNALLYILIIVAAATVINSFSSTNTAKSEISYTSFLQYVTQKKVDSITITDNHAIVGKLKNGTEFSTYAPTDPTLMNQLTTNEVQITAKPPEQPSWWMGLLSSVLPIFLLIGVWFFIMQQTQGSGGRVMNFGKSRAKMQGEGKVNVTFKDVAGADEAKQELEEVVEFLRNPGKFNAIGAKIPKGVLLFGPPGTGKTLLARAVAGEAGVPFFSISGSDFVEMFVGVGASRVRDLFGQAKKNAPCIIFIDEIDAVGRQRGAGLGGGHDEREQTLNQLLVEMDGFGANEGIITIAATNRPDILDPALLRPGRFDRQVTVDKPDLRGREAILKVHARNKPLAEDVDLRTIAKKTPGFTGADLSNLLNEAALLAARQNRKQVTMADLEEASEKVSYGPERRSHVVSDKERRLTAYHESGHAIVAHLLPDADPVHKVTIIPRGRAGGYTMMLPVEEQNYMTKSQMLARIRVALGGRCAEALVLKEISSGASGDLQQVTNIVRHMITRLGMSDELGPLVFGEHQEQVFLGRSLGHERNYGEAVAEKIDAEMHKIVSEAYNDVMQLLSDNIEFLHNMANVLLEEETIDHTQIENLYKYGTITDPNTVEVNGAKSALEAAGIIVPDAIATESEGANSGTTNGDTSDTNK</sequence>
<dbReference type="AlphaFoldDB" id="A0A6N3DIW3"/>
<comment type="subunit">
    <text evidence="14">Homohexamer.</text>
</comment>
<dbReference type="FunFam" id="1.10.8.60:FF:000001">
    <property type="entry name" value="ATP-dependent zinc metalloprotease FtsH"/>
    <property type="match status" value="1"/>
</dbReference>
<evidence type="ECO:0000256" key="10">
    <source>
        <dbReference type="ARBA" id="ARBA00022989"/>
    </source>
</evidence>
<keyword evidence="10 14" id="KW-1133">Transmembrane helix</keyword>
<feature type="binding site" evidence="14">
    <location>
        <begin position="190"/>
        <end position="197"/>
    </location>
    <ligand>
        <name>ATP</name>
        <dbReference type="ChEBI" id="CHEBI:30616"/>
    </ligand>
</feature>
<evidence type="ECO:0000256" key="6">
    <source>
        <dbReference type="ARBA" id="ARBA00022741"/>
    </source>
</evidence>
<dbReference type="GO" id="GO:0004176">
    <property type="term" value="F:ATP-dependent peptidase activity"/>
    <property type="evidence" value="ECO:0007669"/>
    <property type="project" value="InterPro"/>
</dbReference>
<evidence type="ECO:0000313" key="18">
    <source>
        <dbReference type="EMBL" id="VYU28850.1"/>
    </source>
</evidence>
<gene>
    <name evidence="14 18" type="primary">ftsH</name>
    <name evidence="18" type="ORF">VRLFYP33_01654</name>
</gene>
<feature type="active site" evidence="14">
    <location>
        <position position="413"/>
    </location>
</feature>
<evidence type="ECO:0000259" key="17">
    <source>
        <dbReference type="SMART" id="SM00382"/>
    </source>
</evidence>
<dbReference type="PANTHER" id="PTHR23076">
    <property type="entry name" value="METALLOPROTEASE M41 FTSH"/>
    <property type="match status" value="1"/>
</dbReference>
<evidence type="ECO:0000256" key="7">
    <source>
        <dbReference type="ARBA" id="ARBA00022801"/>
    </source>
</evidence>
<accession>A0A6N3DIW3</accession>
<name>A0A6N3DIW3_9FIRM</name>
<feature type="domain" description="AAA+ ATPase" evidence="17">
    <location>
        <begin position="182"/>
        <end position="321"/>
    </location>
</feature>
<dbReference type="Gene3D" id="3.30.720.210">
    <property type="match status" value="1"/>
</dbReference>
<evidence type="ECO:0000256" key="13">
    <source>
        <dbReference type="ARBA" id="ARBA00061570"/>
    </source>
</evidence>
<dbReference type="Gene3D" id="3.40.50.300">
    <property type="entry name" value="P-loop containing nucleotide triphosphate hydrolases"/>
    <property type="match status" value="1"/>
</dbReference>
<dbReference type="RefSeq" id="WP_021840856.1">
    <property type="nucleotide sequence ID" value="NZ_CACRUX010000057.1"/>
</dbReference>
<evidence type="ECO:0000256" key="2">
    <source>
        <dbReference type="ARBA" id="ARBA00010044"/>
    </source>
</evidence>
<feature type="signal peptide" evidence="16">
    <location>
        <begin position="1"/>
        <end position="27"/>
    </location>
</feature>
<feature type="transmembrane region" description="Helical" evidence="14">
    <location>
        <begin position="97"/>
        <end position="118"/>
    </location>
</feature>
<keyword evidence="8 14" id="KW-0862">Zinc</keyword>
<protein>
    <recommendedName>
        <fullName evidence="14">ATP-dependent zinc metalloprotease FtsH</fullName>
        <ecNumber evidence="14">3.4.24.-</ecNumber>
    </recommendedName>
</protein>
<proteinExistence type="inferred from homology"/>
<keyword evidence="6 14" id="KW-0547">Nucleotide-binding</keyword>
<evidence type="ECO:0000256" key="1">
    <source>
        <dbReference type="ARBA" id="ARBA00004370"/>
    </source>
</evidence>
<keyword evidence="4 14" id="KW-0812">Transmembrane</keyword>
<feature type="binding site" evidence="14">
    <location>
        <position position="412"/>
    </location>
    <ligand>
        <name>Zn(2+)</name>
        <dbReference type="ChEBI" id="CHEBI:29105"/>
        <note>catalytic</note>
    </ligand>
</feature>
<dbReference type="InterPro" id="IPR011546">
    <property type="entry name" value="Pept_M41_FtsH_extracell"/>
</dbReference>
<dbReference type="InterPro" id="IPR027417">
    <property type="entry name" value="P-loop_NTPase"/>
</dbReference>
<dbReference type="HAMAP" id="MF_01458">
    <property type="entry name" value="FtsH"/>
    <property type="match status" value="1"/>
</dbReference>
<comment type="cofactor">
    <cofactor evidence="14">
        <name>Zn(2+)</name>
        <dbReference type="ChEBI" id="CHEBI:29105"/>
    </cofactor>
    <text evidence="14">Binds 1 zinc ion per subunit.</text>
</comment>
<keyword evidence="5 14" id="KW-0479">Metal-binding</keyword>
<keyword evidence="11 14" id="KW-0482">Metalloprotease</keyword>
<dbReference type="InterPro" id="IPR003593">
    <property type="entry name" value="AAA+_ATPase"/>
</dbReference>
<keyword evidence="9 14" id="KW-0067">ATP-binding</keyword>
<dbReference type="SUPFAM" id="SSF52540">
    <property type="entry name" value="P-loop containing nucleoside triphosphate hydrolases"/>
    <property type="match status" value="1"/>
</dbReference>
<dbReference type="GO" id="GO:0016887">
    <property type="term" value="F:ATP hydrolysis activity"/>
    <property type="evidence" value="ECO:0007669"/>
    <property type="project" value="UniProtKB-UniRule"/>
</dbReference>
<dbReference type="PANTHER" id="PTHR23076:SF113">
    <property type="entry name" value="ATP-DEPENDENT ZINC METALLOPROTEASE FTSH 1, CHLOROPLASTIC-RELATED"/>
    <property type="match status" value="1"/>
</dbReference>
<feature type="binding site" evidence="14">
    <location>
        <position position="488"/>
    </location>
    <ligand>
        <name>Zn(2+)</name>
        <dbReference type="ChEBI" id="CHEBI:29105"/>
        <note>catalytic</note>
    </ligand>
</feature>
<organism evidence="18">
    <name type="scientific">Veillonella ratti</name>
    <dbReference type="NCBI Taxonomy" id="103892"/>
    <lineage>
        <taxon>Bacteria</taxon>
        <taxon>Bacillati</taxon>
        <taxon>Bacillota</taxon>
        <taxon>Negativicutes</taxon>
        <taxon>Veillonellales</taxon>
        <taxon>Veillonellaceae</taxon>
        <taxon>Veillonella</taxon>
    </lineage>
</organism>
<evidence type="ECO:0000256" key="3">
    <source>
        <dbReference type="ARBA" id="ARBA00022670"/>
    </source>
</evidence>
<dbReference type="PROSITE" id="PS00674">
    <property type="entry name" value="AAA"/>
    <property type="match status" value="1"/>
</dbReference>
<keyword evidence="7 14" id="KW-0378">Hydrolase</keyword>
<comment type="similarity">
    <text evidence="2 14">In the C-terminal section; belongs to the peptidase M41 family.</text>
</comment>
<dbReference type="FunFam" id="3.40.50.300:FF:000001">
    <property type="entry name" value="ATP-dependent zinc metalloprotease FtsH"/>
    <property type="match status" value="1"/>
</dbReference>
<dbReference type="Pfam" id="PF00004">
    <property type="entry name" value="AAA"/>
    <property type="match status" value="1"/>
</dbReference>
<evidence type="ECO:0000256" key="4">
    <source>
        <dbReference type="ARBA" id="ARBA00022692"/>
    </source>
</evidence>
<keyword evidence="16" id="KW-0732">Signal</keyword>
<comment type="subcellular location">
    <subcellularLocation>
        <location evidence="14">Cell membrane</location>
        <topology evidence="14">Multi-pass membrane protein</topology>
        <orientation evidence="14">Cytoplasmic side</orientation>
    </subcellularLocation>
    <subcellularLocation>
        <location evidence="1">Membrane</location>
    </subcellularLocation>
</comment>
<dbReference type="GO" id="GO:0008270">
    <property type="term" value="F:zinc ion binding"/>
    <property type="evidence" value="ECO:0007669"/>
    <property type="project" value="UniProtKB-UniRule"/>
</dbReference>
<dbReference type="GO" id="GO:0005524">
    <property type="term" value="F:ATP binding"/>
    <property type="evidence" value="ECO:0007669"/>
    <property type="project" value="UniProtKB-UniRule"/>
</dbReference>
<dbReference type="Gene3D" id="1.10.8.60">
    <property type="match status" value="1"/>
</dbReference>
<dbReference type="CDD" id="cd19501">
    <property type="entry name" value="RecA-like_FtsH"/>
    <property type="match status" value="1"/>
</dbReference>
<dbReference type="NCBIfam" id="TIGR01241">
    <property type="entry name" value="FtsH_fam"/>
    <property type="match status" value="1"/>
</dbReference>
<keyword evidence="3 14" id="KW-0645">Protease</keyword>
<comment type="caution">
    <text evidence="14">Lacks conserved residue(s) required for the propagation of feature annotation.</text>
</comment>
<keyword evidence="12 14" id="KW-0472">Membrane</keyword>
<evidence type="ECO:0000256" key="8">
    <source>
        <dbReference type="ARBA" id="ARBA00022833"/>
    </source>
</evidence>
<dbReference type="SUPFAM" id="SSF140990">
    <property type="entry name" value="FtsH protease domain-like"/>
    <property type="match status" value="1"/>
</dbReference>
<evidence type="ECO:0000256" key="15">
    <source>
        <dbReference type="RuleBase" id="RU003651"/>
    </source>
</evidence>
<dbReference type="InterPro" id="IPR003960">
    <property type="entry name" value="ATPase_AAA_CS"/>
</dbReference>
<dbReference type="InterPro" id="IPR041569">
    <property type="entry name" value="AAA_lid_3"/>
</dbReference>
<evidence type="ECO:0000256" key="12">
    <source>
        <dbReference type="ARBA" id="ARBA00023136"/>
    </source>
</evidence>
<dbReference type="InterPro" id="IPR005936">
    <property type="entry name" value="FtsH"/>
</dbReference>
<dbReference type="GO" id="GO:0004222">
    <property type="term" value="F:metalloendopeptidase activity"/>
    <property type="evidence" value="ECO:0007669"/>
    <property type="project" value="InterPro"/>
</dbReference>
<dbReference type="SMART" id="SM00382">
    <property type="entry name" value="AAA"/>
    <property type="match status" value="1"/>
</dbReference>
<evidence type="ECO:0000256" key="16">
    <source>
        <dbReference type="SAM" id="SignalP"/>
    </source>
</evidence>
<dbReference type="InterPro" id="IPR003959">
    <property type="entry name" value="ATPase_AAA_core"/>
</dbReference>
<dbReference type="FunFam" id="1.20.58.760:FF:000001">
    <property type="entry name" value="ATP-dependent zinc metalloprotease FtsH"/>
    <property type="match status" value="1"/>
</dbReference>
<dbReference type="Pfam" id="PF17862">
    <property type="entry name" value="AAA_lid_3"/>
    <property type="match status" value="1"/>
</dbReference>
<dbReference type="Gene3D" id="1.20.58.760">
    <property type="entry name" value="Peptidase M41"/>
    <property type="match status" value="1"/>
</dbReference>
<dbReference type="GO" id="GO:0006508">
    <property type="term" value="P:proteolysis"/>
    <property type="evidence" value="ECO:0007669"/>
    <property type="project" value="UniProtKB-KW"/>
</dbReference>